<evidence type="ECO:0000313" key="2">
    <source>
        <dbReference type="Proteomes" id="UP000694892"/>
    </source>
</evidence>
<dbReference type="AlphaFoldDB" id="A0A974DFJ2"/>
<name>A0A974DFJ2_XENLA</name>
<dbReference type="Proteomes" id="UP000694892">
    <property type="component" value="Chromosome 3L"/>
</dbReference>
<dbReference type="EMBL" id="CM004470">
    <property type="protein sequence ID" value="OCT90131.1"/>
    <property type="molecule type" value="Genomic_DNA"/>
</dbReference>
<organism evidence="1 2">
    <name type="scientific">Xenopus laevis</name>
    <name type="common">African clawed frog</name>
    <dbReference type="NCBI Taxonomy" id="8355"/>
    <lineage>
        <taxon>Eukaryota</taxon>
        <taxon>Metazoa</taxon>
        <taxon>Chordata</taxon>
        <taxon>Craniata</taxon>
        <taxon>Vertebrata</taxon>
        <taxon>Euteleostomi</taxon>
        <taxon>Amphibia</taxon>
        <taxon>Batrachia</taxon>
        <taxon>Anura</taxon>
        <taxon>Pipoidea</taxon>
        <taxon>Pipidae</taxon>
        <taxon>Xenopodinae</taxon>
        <taxon>Xenopus</taxon>
        <taxon>Xenopus</taxon>
    </lineage>
</organism>
<evidence type="ECO:0000313" key="1">
    <source>
        <dbReference type="EMBL" id="OCT90131.1"/>
    </source>
</evidence>
<reference evidence="2" key="1">
    <citation type="journal article" date="2016" name="Nature">
        <title>Genome evolution in the allotetraploid frog Xenopus laevis.</title>
        <authorList>
            <person name="Session A.M."/>
            <person name="Uno Y."/>
            <person name="Kwon T."/>
            <person name="Chapman J.A."/>
            <person name="Toyoda A."/>
            <person name="Takahashi S."/>
            <person name="Fukui A."/>
            <person name="Hikosaka A."/>
            <person name="Suzuki A."/>
            <person name="Kondo M."/>
            <person name="van Heeringen S.J."/>
            <person name="Quigley I."/>
            <person name="Heinz S."/>
            <person name="Ogino H."/>
            <person name="Ochi H."/>
            <person name="Hellsten U."/>
            <person name="Lyons J.B."/>
            <person name="Simakov O."/>
            <person name="Putnam N."/>
            <person name="Stites J."/>
            <person name="Kuroki Y."/>
            <person name="Tanaka T."/>
            <person name="Michiue T."/>
            <person name="Watanabe M."/>
            <person name="Bogdanovic O."/>
            <person name="Lister R."/>
            <person name="Georgiou G."/>
            <person name="Paranjpe S.S."/>
            <person name="van Kruijsbergen I."/>
            <person name="Shu S."/>
            <person name="Carlson J."/>
            <person name="Kinoshita T."/>
            <person name="Ohta Y."/>
            <person name="Mawaribuchi S."/>
            <person name="Jenkins J."/>
            <person name="Grimwood J."/>
            <person name="Schmutz J."/>
            <person name="Mitros T."/>
            <person name="Mozaffari S.V."/>
            <person name="Suzuki Y."/>
            <person name="Haramoto Y."/>
            <person name="Yamamoto T.S."/>
            <person name="Takagi C."/>
            <person name="Heald R."/>
            <person name="Miller K."/>
            <person name="Haudenschild C."/>
            <person name="Kitzman J."/>
            <person name="Nakayama T."/>
            <person name="Izutsu Y."/>
            <person name="Robert J."/>
            <person name="Fortriede J."/>
            <person name="Burns K."/>
            <person name="Lotay V."/>
            <person name="Karimi K."/>
            <person name="Yasuoka Y."/>
            <person name="Dichmann D.S."/>
            <person name="Flajnik M.F."/>
            <person name="Houston D.W."/>
            <person name="Shendure J."/>
            <person name="DuPasquier L."/>
            <person name="Vize P.D."/>
            <person name="Zorn A.M."/>
            <person name="Ito M."/>
            <person name="Marcotte E.M."/>
            <person name="Wallingford J.B."/>
            <person name="Ito Y."/>
            <person name="Asashima M."/>
            <person name="Ueno N."/>
            <person name="Matsuda Y."/>
            <person name="Veenstra G.J."/>
            <person name="Fujiyama A."/>
            <person name="Harland R.M."/>
            <person name="Taira M."/>
            <person name="Rokhsar D.S."/>
        </authorList>
    </citation>
    <scope>NUCLEOTIDE SEQUENCE [LARGE SCALE GENOMIC DNA]</scope>
    <source>
        <strain evidence="2">J</strain>
    </source>
</reference>
<sequence length="105" mass="11876">MASQSKRRKLAARTRATKRLIFGKKKCKGNLQIILLLSIPLAQQISASSRLYLRNCINPPLARVPWINPLSPMSGSLNNVSGCRILFFNLRRFSLWSDSDLPYTS</sequence>
<accession>A0A974DFJ2</accession>
<proteinExistence type="predicted"/>
<protein>
    <submittedName>
        <fullName evidence="1">Uncharacterized protein</fullName>
    </submittedName>
</protein>
<gene>
    <name evidence="1" type="ORF">XELAEV_18018747mg</name>
</gene>